<dbReference type="Gene3D" id="3.30.590.10">
    <property type="entry name" value="Glutamine synthetase/guanido kinase, catalytic domain"/>
    <property type="match status" value="1"/>
</dbReference>
<dbReference type="EMBL" id="JBANAX010000649">
    <property type="protein sequence ID" value="KAL1199286.1"/>
    <property type="molecule type" value="Genomic_DNA"/>
</dbReference>
<dbReference type="InterPro" id="IPR008146">
    <property type="entry name" value="Gln_synth_cat_dom"/>
</dbReference>
<name>A0ABD0ZXE3_CARAN</name>
<feature type="domain" description="GS catalytic" evidence="3">
    <location>
        <begin position="507"/>
        <end position="841"/>
    </location>
</feature>
<keyword evidence="5" id="KW-1185">Reference proteome</keyword>
<dbReference type="PROSITE" id="PS51987">
    <property type="entry name" value="GS_CATALYTIC"/>
    <property type="match status" value="1"/>
</dbReference>
<evidence type="ECO:0000259" key="3">
    <source>
        <dbReference type="PROSITE" id="PS51987"/>
    </source>
</evidence>
<comment type="similarity">
    <text evidence="1 2">Belongs to the glutamine synthetase family.</text>
</comment>
<gene>
    <name evidence="4" type="ORF">V5N11_017151</name>
</gene>
<dbReference type="SUPFAM" id="SSF54368">
    <property type="entry name" value="Glutamine synthetase, N-terminal domain"/>
    <property type="match status" value="1"/>
</dbReference>
<evidence type="ECO:0000313" key="5">
    <source>
        <dbReference type="Proteomes" id="UP001558713"/>
    </source>
</evidence>
<dbReference type="SUPFAM" id="SSF55931">
    <property type="entry name" value="Glutamine synthetase/guanido kinase"/>
    <property type="match status" value="1"/>
</dbReference>
<dbReference type="FunFam" id="3.20.20.140:FF:000046">
    <property type="entry name" value="Glutamate-ammonia ligase"/>
    <property type="match status" value="1"/>
</dbReference>
<evidence type="ECO:0000256" key="1">
    <source>
        <dbReference type="PROSITE-ProRule" id="PRU01331"/>
    </source>
</evidence>
<comment type="caution">
    <text evidence="4">The sequence shown here is derived from an EMBL/GenBank/DDBJ whole genome shotgun (WGS) entry which is preliminary data.</text>
</comment>
<dbReference type="Gene3D" id="3.10.20.70">
    <property type="entry name" value="Glutamine synthetase, N-terminal domain"/>
    <property type="match status" value="1"/>
</dbReference>
<dbReference type="FunFam" id="3.30.590.10:FF:000012">
    <property type="entry name" value="Glutamate-ammonia ligase"/>
    <property type="match status" value="1"/>
</dbReference>
<dbReference type="PANTHER" id="PTHR43383:SF2">
    <property type="entry name" value="AMIDOHYDROLASE 2 FAMILY PROTEIN"/>
    <property type="match status" value="1"/>
</dbReference>
<dbReference type="GO" id="GO:0043436">
    <property type="term" value="P:oxoacid metabolic process"/>
    <property type="evidence" value="ECO:0007669"/>
    <property type="project" value="UniProtKB-ARBA"/>
</dbReference>
<proteinExistence type="inferred from homology"/>
<dbReference type="SUPFAM" id="SSF51556">
    <property type="entry name" value="Metallo-dependent hydrolases"/>
    <property type="match status" value="1"/>
</dbReference>
<evidence type="ECO:0000313" key="4">
    <source>
        <dbReference type="EMBL" id="KAL1199286.1"/>
    </source>
</evidence>
<dbReference type="PANTHER" id="PTHR43383">
    <property type="entry name" value="NODULIN 6"/>
    <property type="match status" value="1"/>
</dbReference>
<evidence type="ECO:0000256" key="2">
    <source>
        <dbReference type="RuleBase" id="RU000384"/>
    </source>
</evidence>
<organism evidence="4 5">
    <name type="scientific">Cardamine amara subsp. amara</name>
    <dbReference type="NCBI Taxonomy" id="228776"/>
    <lineage>
        <taxon>Eukaryota</taxon>
        <taxon>Viridiplantae</taxon>
        <taxon>Streptophyta</taxon>
        <taxon>Embryophyta</taxon>
        <taxon>Tracheophyta</taxon>
        <taxon>Spermatophyta</taxon>
        <taxon>Magnoliopsida</taxon>
        <taxon>eudicotyledons</taxon>
        <taxon>Gunneridae</taxon>
        <taxon>Pentapetalae</taxon>
        <taxon>rosids</taxon>
        <taxon>malvids</taxon>
        <taxon>Brassicales</taxon>
        <taxon>Brassicaceae</taxon>
        <taxon>Cardamineae</taxon>
        <taxon>Cardamine</taxon>
    </lineage>
</organism>
<dbReference type="AlphaFoldDB" id="A0ABD0ZXE3"/>
<dbReference type="Gene3D" id="3.20.20.140">
    <property type="entry name" value="Metal-dependent hydrolases"/>
    <property type="match status" value="1"/>
</dbReference>
<reference evidence="4 5" key="1">
    <citation type="submission" date="2024-04" db="EMBL/GenBank/DDBJ databases">
        <title>Genome assembly C_amara_ONT_v2.</title>
        <authorList>
            <person name="Yant L."/>
            <person name="Moore C."/>
            <person name="Slenker M."/>
        </authorList>
    </citation>
    <scope>NUCLEOTIDE SEQUENCE [LARGE SCALE GENOMIC DNA]</scope>
    <source>
        <tissue evidence="4">Leaf</tissue>
    </source>
</reference>
<dbReference type="SMART" id="SM01230">
    <property type="entry name" value="Gln-synt_C"/>
    <property type="match status" value="1"/>
</dbReference>
<sequence>MESVELKEAIEKLELVDAHSHNIVSLDSSFPFIGTFSEASGDALSFAHHSLSFKRNLREIAQLYGTQVSLESIEEHRKTSGLDSFTSKCFKEAKISALLIDDGLKLDKKHDIEWHRNFVPFVGRVLRIETLAEQILEEESPDASSWNLDSFTKTFVQRLNSLVPEIVALKTIAAYRSGLDIDTHMSKEVAEKGILEVLQAGKPVRIGNKGLIDYILTCSLEIAERCDLPLQIHTGFGDRDLDLRLSNPLHLRNLLEDKRFAKCRIVLLHASYPFSKEASFLSSVYPQVYLDFGLAVPKLSVHGMVSSVKELLDLAPTKKVMFSTDGYASPETYYLGAKKAREVIYVVLRDACASGDLSLTEAIDVAKDIFSRNSIGFYKLDIDTNSSSPQSTISPKLEMEEPDVQEDSSSFVRIIWVDTSGQHRCRAVQAQRFNRSVKKNGVGLSFAIMGMPSFADCTAEESKLTGVGEIRLVPDLSTMRTIPWINQESMVLGDMILNPGEAWEYCPRETLRRVTKVLKDEFDLVMNAGFENEFFLLKNVVREGKQEYVPFDFGTYCSASSFDIVSPIFHEIVPALESLNITVEQFHAEAGKGQFEIALGHTISSNAADNLVYTREVIRAVARKHGYLATFVPKYSLFDIGSGSHVHLSLWKNGENVFPASDKSSVHGISSIGEEFMAGVLFHLPSILAVIAPLPNSYDRLQPNTWSGAFQCWGRENREAAIRTASPPGTLDGLVTNFEIKSFDGSANPHIGLAVIMAAGMDGLRKHLQLPSPIDINPADVPTLKRLPKTLSESLEALEKDQVLHECLGEKLLVAIKGVRKAEIEYYSKNPDSSKQLIHRY</sequence>
<dbReference type="InterPro" id="IPR006680">
    <property type="entry name" value="Amidohydro-rel"/>
</dbReference>
<dbReference type="InterPro" id="IPR036651">
    <property type="entry name" value="Gln_synt_N_sf"/>
</dbReference>
<protein>
    <recommendedName>
        <fullName evidence="3">GS catalytic domain-containing protein</fullName>
    </recommendedName>
</protein>
<dbReference type="Pfam" id="PF04909">
    <property type="entry name" value="Amidohydro_2"/>
    <property type="match status" value="1"/>
</dbReference>
<dbReference type="InterPro" id="IPR032466">
    <property type="entry name" value="Metal_Hydrolase"/>
</dbReference>
<dbReference type="Proteomes" id="UP001558713">
    <property type="component" value="Unassembled WGS sequence"/>
</dbReference>
<accession>A0ABD0ZXE3</accession>
<dbReference type="Pfam" id="PF00120">
    <property type="entry name" value="Gln-synt_C"/>
    <property type="match status" value="1"/>
</dbReference>
<dbReference type="InterPro" id="IPR014746">
    <property type="entry name" value="Gln_synth/guanido_kin_cat_dom"/>
</dbReference>